<feature type="compositionally biased region" description="Polar residues" evidence="3">
    <location>
        <begin position="808"/>
        <end position="817"/>
    </location>
</feature>
<feature type="region of interest" description="Disordered" evidence="3">
    <location>
        <begin position="1060"/>
        <end position="1114"/>
    </location>
</feature>
<feature type="compositionally biased region" description="Basic and acidic residues" evidence="3">
    <location>
        <begin position="1101"/>
        <end position="1114"/>
    </location>
</feature>
<feature type="non-terminal residue" evidence="5">
    <location>
        <position position="1215"/>
    </location>
</feature>
<evidence type="ECO:0000256" key="2">
    <source>
        <dbReference type="ARBA" id="ARBA00022737"/>
    </source>
</evidence>
<feature type="region of interest" description="Disordered" evidence="3">
    <location>
        <begin position="732"/>
        <end position="785"/>
    </location>
</feature>
<feature type="region of interest" description="Disordered" evidence="3">
    <location>
        <begin position="892"/>
        <end position="1019"/>
    </location>
</feature>
<feature type="domain" description="PDZ" evidence="4">
    <location>
        <begin position="1117"/>
        <end position="1187"/>
    </location>
</feature>
<dbReference type="Proteomes" id="UP001164746">
    <property type="component" value="Chromosome 13"/>
</dbReference>
<proteinExistence type="predicted"/>
<dbReference type="InterPro" id="IPR050614">
    <property type="entry name" value="Synaptic_Scaffolding_LAP-MAGUK"/>
</dbReference>
<feature type="compositionally biased region" description="Polar residues" evidence="3">
    <location>
        <begin position="953"/>
        <end position="962"/>
    </location>
</feature>
<organism evidence="5 6">
    <name type="scientific">Mya arenaria</name>
    <name type="common">Soft-shell clam</name>
    <dbReference type="NCBI Taxonomy" id="6604"/>
    <lineage>
        <taxon>Eukaryota</taxon>
        <taxon>Metazoa</taxon>
        <taxon>Spiralia</taxon>
        <taxon>Lophotrochozoa</taxon>
        <taxon>Mollusca</taxon>
        <taxon>Bivalvia</taxon>
        <taxon>Autobranchia</taxon>
        <taxon>Heteroconchia</taxon>
        <taxon>Euheterodonta</taxon>
        <taxon>Imparidentia</taxon>
        <taxon>Neoheterodontei</taxon>
        <taxon>Myida</taxon>
        <taxon>Myoidea</taxon>
        <taxon>Myidae</taxon>
        <taxon>Mya</taxon>
    </lineage>
</organism>
<dbReference type="InterPro" id="IPR032675">
    <property type="entry name" value="LRR_dom_sf"/>
</dbReference>
<dbReference type="Pfam" id="PF00595">
    <property type="entry name" value="PDZ"/>
    <property type="match status" value="1"/>
</dbReference>
<dbReference type="PROSITE" id="PS51450">
    <property type="entry name" value="LRR"/>
    <property type="match status" value="1"/>
</dbReference>
<dbReference type="EMBL" id="CP111024">
    <property type="protein sequence ID" value="WAR23412.1"/>
    <property type="molecule type" value="Genomic_DNA"/>
</dbReference>
<accession>A0ABY7FQV2</accession>
<dbReference type="InterPro" id="IPR036034">
    <property type="entry name" value="PDZ_sf"/>
</dbReference>
<dbReference type="PROSITE" id="PS50106">
    <property type="entry name" value="PDZ"/>
    <property type="match status" value="1"/>
</dbReference>
<dbReference type="SMART" id="SM00369">
    <property type="entry name" value="LRR_TYP"/>
    <property type="match status" value="8"/>
</dbReference>
<dbReference type="SMART" id="SM00228">
    <property type="entry name" value="PDZ"/>
    <property type="match status" value="1"/>
</dbReference>
<evidence type="ECO:0000313" key="6">
    <source>
        <dbReference type="Proteomes" id="UP001164746"/>
    </source>
</evidence>
<feature type="compositionally biased region" description="Basic residues" evidence="3">
    <location>
        <begin position="611"/>
        <end position="626"/>
    </location>
</feature>
<gene>
    <name evidence="5" type="ORF">MAR_037081</name>
</gene>
<name>A0ABY7FQV2_MYAAR</name>
<evidence type="ECO:0000259" key="4">
    <source>
        <dbReference type="PROSITE" id="PS50106"/>
    </source>
</evidence>
<feature type="compositionally biased region" description="Polar residues" evidence="3">
    <location>
        <begin position="756"/>
        <end position="766"/>
    </location>
</feature>
<dbReference type="SMART" id="SM00364">
    <property type="entry name" value="LRR_BAC"/>
    <property type="match status" value="7"/>
</dbReference>
<feature type="compositionally biased region" description="Basic and acidic residues" evidence="3">
    <location>
        <begin position="999"/>
        <end position="1009"/>
    </location>
</feature>
<dbReference type="InterPro" id="IPR055414">
    <property type="entry name" value="LRR_R13L4/SHOC2-like"/>
</dbReference>
<feature type="region of interest" description="Disordered" evidence="3">
    <location>
        <begin position="798"/>
        <end position="866"/>
    </location>
</feature>
<feature type="compositionally biased region" description="Pro residues" evidence="3">
    <location>
        <begin position="824"/>
        <end position="835"/>
    </location>
</feature>
<evidence type="ECO:0000256" key="3">
    <source>
        <dbReference type="SAM" id="MobiDB-lite"/>
    </source>
</evidence>
<feature type="compositionally biased region" description="Basic and acidic residues" evidence="3">
    <location>
        <begin position="496"/>
        <end position="521"/>
    </location>
</feature>
<dbReference type="SUPFAM" id="SSF50156">
    <property type="entry name" value="PDZ domain-like"/>
    <property type="match status" value="1"/>
</dbReference>
<feature type="compositionally biased region" description="Basic residues" evidence="3">
    <location>
        <begin position="539"/>
        <end position="548"/>
    </location>
</feature>
<dbReference type="InterPro" id="IPR003591">
    <property type="entry name" value="Leu-rich_rpt_typical-subtyp"/>
</dbReference>
<evidence type="ECO:0000256" key="1">
    <source>
        <dbReference type="ARBA" id="ARBA00022614"/>
    </source>
</evidence>
<feature type="compositionally biased region" description="Polar residues" evidence="3">
    <location>
        <begin position="438"/>
        <end position="448"/>
    </location>
</feature>
<feature type="region of interest" description="Disordered" evidence="3">
    <location>
        <begin position="603"/>
        <end position="634"/>
    </location>
</feature>
<feature type="compositionally biased region" description="Polar residues" evidence="3">
    <location>
        <begin position="1060"/>
        <end position="1094"/>
    </location>
</feature>
<reference evidence="5" key="1">
    <citation type="submission" date="2022-11" db="EMBL/GenBank/DDBJ databases">
        <title>Centuries of genome instability and evolution in soft-shell clam transmissible cancer (bioRxiv).</title>
        <authorList>
            <person name="Hart S.F.M."/>
            <person name="Yonemitsu M.A."/>
            <person name="Giersch R.M."/>
            <person name="Beal B.F."/>
            <person name="Arriagada G."/>
            <person name="Davis B.W."/>
            <person name="Ostrander E.A."/>
            <person name="Goff S.P."/>
            <person name="Metzger M.J."/>
        </authorList>
    </citation>
    <scope>NUCLEOTIDE SEQUENCE</scope>
    <source>
        <strain evidence="5">MELC-2E11</strain>
        <tissue evidence="5">Siphon/mantle</tissue>
    </source>
</reference>
<dbReference type="InterPro" id="IPR001611">
    <property type="entry name" value="Leu-rich_rpt"/>
</dbReference>
<dbReference type="PANTHER" id="PTHR23119">
    <property type="entry name" value="DISCS LARGE"/>
    <property type="match status" value="1"/>
</dbReference>
<keyword evidence="6" id="KW-1185">Reference proteome</keyword>
<dbReference type="SUPFAM" id="SSF52058">
    <property type="entry name" value="L domain-like"/>
    <property type="match status" value="1"/>
</dbReference>
<dbReference type="Gene3D" id="2.30.42.10">
    <property type="match status" value="1"/>
</dbReference>
<feature type="region of interest" description="Disordered" evidence="3">
    <location>
        <begin position="658"/>
        <end position="683"/>
    </location>
</feature>
<evidence type="ECO:0000313" key="5">
    <source>
        <dbReference type="EMBL" id="WAR23412.1"/>
    </source>
</evidence>
<protein>
    <submittedName>
        <fullName evidence="5">LRRC7-like protein</fullName>
    </submittedName>
</protein>
<dbReference type="InterPro" id="IPR001478">
    <property type="entry name" value="PDZ"/>
</dbReference>
<keyword evidence="2" id="KW-0677">Repeat</keyword>
<keyword evidence="1" id="KW-0433">Leucine-rich repeat</keyword>
<feature type="compositionally biased region" description="Low complexity" evidence="3">
    <location>
        <begin position="710"/>
        <end position="721"/>
    </location>
</feature>
<feature type="region of interest" description="Disordered" evidence="3">
    <location>
        <begin position="702"/>
        <end position="721"/>
    </location>
</feature>
<dbReference type="Pfam" id="PF23598">
    <property type="entry name" value="LRR_14"/>
    <property type="match status" value="1"/>
</dbReference>
<feature type="compositionally biased region" description="Basic and acidic residues" evidence="3">
    <location>
        <begin position="463"/>
        <end position="478"/>
    </location>
</feature>
<sequence>MDLNTKVMAKFVKKCPCLRPKIEEDVRLLDYRHCSLHDVPGEVFNFERAVLLPWSAEIVDASVNPLGKLPEGFAQLPNLTQLYLNDTFLDYLPGNFGRLTKLKILEIRENHLKTLPKSFSRLVELEKLDIGHNEFTELPDVIGSLSALLELWCDHNQIQSITPTIGNLKQLMFFDGCKNCLQSLPPEIEGCVSLADLHLTTNQITTFPDSICNLSNLTTLKADDNCLTCLPDNMGELQSLSELNVSANTLTELPSTLGLLRYLRTLYADDNDLTYLPAELGSCSGITVLSLRSNKLTYVPDELGRIPRLRVLNLSTNQLECLPFTITKCKELQALWLSENQTRPLVPLQSDHEPVTGRKILTCYLLPQRPPQDSGEGGDTDSFHASMWDEERRDRQQIHFEFGDESDVDGSLIRQPTPYPKEMREKARHLKNLAMRQKMSSGVSQQGEDNAAYEKSPSMERLMVTRDADITDGRRRDTVSNNPGSPSIDDPYSLIKYDKEKHVRDKARMQNHHSNEEERQLGRRHSRGDVSPSSDISSRRGKERKPRPHSAVNLNDDDGGFQSARGAVGGSLGSVPDLPAAAEEHRPVSTRQKFTYCSPEELSTSINNRSDHRHGNHPRSHRHRKMREYDSDTGYRSDQEMMKFRRQQQQMYQRYGDNYSEIVPVTRSKSHRRDGGYSSDLEGYSQRSMVAAYREQNTQEHTFSKTPMHQTNNTSRSQSNQNIAVRNDELYDLNPMQPGTSQYPPSPSPLQRRNVVDQSTPLTPTSTRREVRPGGGAETEWKKDLFNVSGQLQNVTLADPENRYMPNPQGNPQVTSNGREDSRPVPPYKPAPPYQSPGQRQLPPTPSRTSPYGMSPYDNRPRASPMKDFQQRMPDIQELRDSKSDLSINRSRSQLTFQNGGDLDSQSFRSSDNSGNYIDIQNINSDSPHTPRSKLANVNSRSFQGHHQGEVTPASSKDSGNYSYHDRTIGDSPVNIRNSPLSSVQERRNSRNSPFDFNQDPRRTFDRYDSSYQEPPSVDIPTRYEDIAIFKNTEPHSQVSSSTDSGYGHNIIERMLESQKFSGHSKGSASPDQFNSDSNCTSSSHHETGSQLSRGATPVNHADRSRESDDMGNRIDRFRVKITKNPGLGFSIAGGVGAYGNPFRANDLGIFVTKVQPGGPASTYLQRGDKLLEVNGTDFTEIEHNKAKMMNLLQVMLFFDKCRYFLYLFKVFITV</sequence>
<feature type="compositionally biased region" description="Polar residues" evidence="3">
    <location>
        <begin position="892"/>
        <end position="945"/>
    </location>
</feature>
<dbReference type="PANTHER" id="PTHR23119:SF50">
    <property type="entry name" value="PDZ DOMAIN-CONTAINING PROTEIN"/>
    <property type="match status" value="1"/>
</dbReference>
<feature type="region of interest" description="Disordered" evidence="3">
    <location>
        <begin position="436"/>
        <end position="587"/>
    </location>
</feature>
<dbReference type="Gene3D" id="3.80.10.10">
    <property type="entry name" value="Ribonuclease Inhibitor"/>
    <property type="match status" value="1"/>
</dbReference>
<feature type="compositionally biased region" description="Polar residues" evidence="3">
    <location>
        <begin position="975"/>
        <end position="984"/>
    </location>
</feature>